<accession>A0A1X0U281</accession>
<comment type="caution">
    <text evidence="1">The sequence shown here is derived from an EMBL/GenBank/DDBJ whole genome shotgun (WGS) entry which is preliminary data.</text>
</comment>
<reference evidence="1 2" key="1">
    <citation type="journal article" date="2017" name="Gene Rep">
        <title>The ribosomal RNA operon (rrn) of Campylobacter concisus supports molecular typing to genomospecies level.</title>
        <authorList>
            <person name="Huq M."/>
            <person name="Van T.T.H."/>
            <person name="Gurtler V."/>
            <person name="Elshagmani E."/>
            <person name="Allemailem K.S."/>
            <person name="Smooker P.M."/>
            <person name="Istivan T.S."/>
        </authorList>
    </citation>
    <scope>NUCLEOTIDE SEQUENCE [LARGE SCALE GENOMIC DNA]</scope>
    <source>
        <strain evidence="1 2">RCH 26</strain>
    </source>
</reference>
<dbReference type="AlphaFoldDB" id="A0A1X0U281"/>
<evidence type="ECO:0000313" key="2">
    <source>
        <dbReference type="Proteomes" id="UP000192671"/>
    </source>
</evidence>
<dbReference type="EMBL" id="LVWL01000019">
    <property type="protein sequence ID" value="ORI07744.1"/>
    <property type="molecule type" value="Genomic_DNA"/>
</dbReference>
<dbReference type="Proteomes" id="UP000192671">
    <property type="component" value="Unassembled WGS sequence"/>
</dbReference>
<gene>
    <name evidence="1" type="ORF">A3835_04355</name>
</gene>
<organism evidence="1 2">
    <name type="scientific">Campylobacter concisus</name>
    <dbReference type="NCBI Taxonomy" id="199"/>
    <lineage>
        <taxon>Bacteria</taxon>
        <taxon>Pseudomonadati</taxon>
        <taxon>Campylobacterota</taxon>
        <taxon>Epsilonproteobacteria</taxon>
        <taxon>Campylobacterales</taxon>
        <taxon>Campylobacteraceae</taxon>
        <taxon>Campylobacter</taxon>
    </lineage>
</organism>
<name>A0A1X0U281_9BACT</name>
<evidence type="ECO:0000313" key="1">
    <source>
        <dbReference type="EMBL" id="ORI07744.1"/>
    </source>
</evidence>
<sequence>MAAKIFSPVDILSIIDLEIAFINRYKNVKDYAKNLSLIYFSLPSTKEYSELFEKFLRQTDVVVRENEHYVVVLHGTNERGASELLSGIQEFLNAEPIDLIVSYPKDGINAKELTTKLQDEIKDNYGVLLEMLSNQEKFEAFESMI</sequence>
<protein>
    <submittedName>
        <fullName evidence="1">Pyridoxal-5'-phosphate-dependent protein</fullName>
    </submittedName>
</protein>
<dbReference type="RefSeq" id="WP_149714664.1">
    <property type="nucleotide sequence ID" value="NZ_CABPUT010000006.1"/>
</dbReference>
<proteinExistence type="predicted"/>